<evidence type="ECO:0000313" key="3">
    <source>
        <dbReference type="EMBL" id="PPI13889.1"/>
    </source>
</evidence>
<keyword evidence="1" id="KW-0812">Transmembrane</keyword>
<evidence type="ECO:0000313" key="5">
    <source>
        <dbReference type="Proteomes" id="UP000237966"/>
    </source>
</evidence>
<reference evidence="3 5" key="2">
    <citation type="submission" date="2018-02" db="EMBL/GenBank/DDBJ databases">
        <title>Bacteriophage NCPPB3778 and a type I-E CRISPR drive the evolution of the US Biological Select Agent, Rathayibacter toxicus.</title>
        <authorList>
            <person name="Davis E.W.II."/>
            <person name="Tabima J.F."/>
            <person name="Weisberg A.J."/>
            <person name="Lopes L.D."/>
            <person name="Wiseman M.S."/>
            <person name="Wiseman M.S."/>
            <person name="Pupko T."/>
            <person name="Belcher M.S."/>
            <person name="Sechler A.J."/>
            <person name="Tancos M.A."/>
            <person name="Schroeder B.K."/>
            <person name="Murray T.D."/>
            <person name="Luster D.G."/>
            <person name="Schneider W.L."/>
            <person name="Rogers E."/>
            <person name="Andreote F.D."/>
            <person name="Grunwald N.J."/>
            <person name="Putnam M.L."/>
            <person name="Chang J.H."/>
        </authorList>
    </citation>
    <scope>NUCLEOTIDE SEQUENCE [LARGE SCALE GENOMIC DNA]</scope>
    <source>
        <strain evidence="3 5">FH99</strain>
    </source>
</reference>
<dbReference type="PATRIC" id="fig|145458.7.peg.2164"/>
<proteinExistence type="predicted"/>
<evidence type="ECO:0000313" key="4">
    <source>
        <dbReference type="Proteomes" id="UP000052979"/>
    </source>
</evidence>
<dbReference type="Proteomes" id="UP000052979">
    <property type="component" value="Unassembled WGS sequence"/>
</dbReference>
<keyword evidence="1" id="KW-0472">Membrane</keyword>
<keyword evidence="4" id="KW-1185">Reference proteome</keyword>
<dbReference type="STRING" id="145458.APU90_07565"/>
<comment type="caution">
    <text evidence="2">The sequence shown here is derived from an EMBL/GenBank/DDBJ whole genome shotgun (WGS) entry which is preliminary data.</text>
</comment>
<protein>
    <submittedName>
        <fullName evidence="2">Uncharacterized protein</fullName>
    </submittedName>
</protein>
<keyword evidence="1" id="KW-1133">Transmembrane helix</keyword>
<feature type="transmembrane region" description="Helical" evidence="1">
    <location>
        <begin position="48"/>
        <end position="70"/>
    </location>
</feature>
<dbReference type="Proteomes" id="UP000237966">
    <property type="component" value="Unassembled WGS sequence"/>
</dbReference>
<evidence type="ECO:0000313" key="2">
    <source>
        <dbReference type="EMBL" id="KKM44991.1"/>
    </source>
</evidence>
<organism evidence="2 4">
    <name type="scientific">Rathayibacter toxicus</name>
    <dbReference type="NCBI Taxonomy" id="145458"/>
    <lineage>
        <taxon>Bacteria</taxon>
        <taxon>Bacillati</taxon>
        <taxon>Actinomycetota</taxon>
        <taxon>Actinomycetes</taxon>
        <taxon>Micrococcales</taxon>
        <taxon>Microbacteriaceae</taxon>
        <taxon>Rathayibacter</taxon>
    </lineage>
</organism>
<accession>A0A0C5BIJ2</accession>
<gene>
    <name evidence="3" type="ORF">C5C51_09295</name>
    <name evidence="2" type="ORF">VT73_07730</name>
</gene>
<sequence length="98" mass="11114">MGGLLIRERQKLMVQLVSSNFLRAALLAADAPERCAQMRQLAVRTDRWIFLVVIALAFILAVGFLAAWWMTCQSRGMYPALDMPSWQNGGTWKMYCTS</sequence>
<dbReference type="AlphaFoldDB" id="A0A0C5BIJ2"/>
<dbReference type="KEGG" id="rtx:TI83_09500"/>
<dbReference type="KEGG" id="rtc:APU90_07565"/>
<dbReference type="EMBL" id="PSWU01000013">
    <property type="protein sequence ID" value="PPI13889.1"/>
    <property type="molecule type" value="Genomic_DNA"/>
</dbReference>
<evidence type="ECO:0000256" key="1">
    <source>
        <dbReference type="SAM" id="Phobius"/>
    </source>
</evidence>
<dbReference type="EMBL" id="LBFI01000049">
    <property type="protein sequence ID" value="KKM44991.1"/>
    <property type="molecule type" value="Genomic_DNA"/>
</dbReference>
<reference evidence="2 4" key="1">
    <citation type="submission" date="2015-04" db="EMBL/GenBank/DDBJ databases">
        <title>Draft genome sequence of Rathayibacter toxicus strain FH-142 (AKA 70134 or CS 32), a Western Australian isolate.</title>
        <authorList>
            <consortium name="Consortium for Microbial Forensics and Genomics (microFORGE)"/>
            <person name="Knight B.M."/>
            <person name="Roberts D.P."/>
            <person name="Lin D."/>
            <person name="Hari K."/>
            <person name="Fletcher J."/>
            <person name="Melcher U."/>
            <person name="Blagden T."/>
            <person name="Luster D.G."/>
            <person name="Sechler A.J."/>
            <person name="Schneider W.L."/>
            <person name="Winegar R.A."/>
        </authorList>
    </citation>
    <scope>NUCLEOTIDE SEQUENCE [LARGE SCALE GENOMIC DNA]</scope>
    <source>
        <strain evidence="2 4">FH142</strain>
    </source>
</reference>
<name>A0A0C5BIJ2_9MICO</name>